<gene>
    <name evidence="7 10" type="primary">rsmA</name>
    <name evidence="7" type="synonym">ksgA</name>
    <name evidence="10" type="ORF">GX426_05040</name>
</gene>
<dbReference type="Gene3D" id="3.40.50.150">
    <property type="entry name" value="Vaccinia Virus protein VP39"/>
    <property type="match status" value="1"/>
</dbReference>
<evidence type="ECO:0000256" key="4">
    <source>
        <dbReference type="ARBA" id="ARBA00022679"/>
    </source>
</evidence>
<feature type="domain" description="Ribosomal RNA adenine methylase transferase N-terminal" evidence="9">
    <location>
        <begin position="13"/>
        <end position="174"/>
    </location>
</feature>
<dbReference type="PROSITE" id="PS01131">
    <property type="entry name" value="RRNA_A_DIMETH"/>
    <property type="match status" value="1"/>
</dbReference>
<dbReference type="InterPro" id="IPR020598">
    <property type="entry name" value="rRNA_Ade_methylase_Trfase_N"/>
</dbReference>
<dbReference type="RefSeq" id="WP_324504299.1">
    <property type="nucleotide sequence ID" value="NZ_DAONXH010000007.1"/>
</dbReference>
<evidence type="ECO:0000256" key="8">
    <source>
        <dbReference type="PROSITE-ProRule" id="PRU01026"/>
    </source>
</evidence>
<evidence type="ECO:0000256" key="7">
    <source>
        <dbReference type="HAMAP-Rule" id="MF_00607"/>
    </source>
</evidence>
<evidence type="ECO:0000256" key="5">
    <source>
        <dbReference type="ARBA" id="ARBA00022691"/>
    </source>
</evidence>
<keyword evidence="3 7" id="KW-0489">Methyltransferase</keyword>
<dbReference type="AlphaFoldDB" id="A0A7K4AHJ4"/>
<accession>A0A7K4AHJ4</accession>
<evidence type="ECO:0000313" key="11">
    <source>
        <dbReference type="Proteomes" id="UP000544742"/>
    </source>
</evidence>
<dbReference type="Pfam" id="PF00398">
    <property type="entry name" value="RrnaAD"/>
    <property type="match status" value="1"/>
</dbReference>
<keyword evidence="6 7" id="KW-0694">RNA-binding</keyword>
<feature type="binding site" evidence="7 8">
    <location>
        <position position="33"/>
    </location>
    <ligand>
        <name>S-adenosyl-L-methionine</name>
        <dbReference type="ChEBI" id="CHEBI:59789"/>
    </ligand>
</feature>
<proteinExistence type="inferred from homology"/>
<evidence type="ECO:0000256" key="1">
    <source>
        <dbReference type="ARBA" id="ARBA00022490"/>
    </source>
</evidence>
<keyword evidence="2 7" id="KW-0698">rRNA processing</keyword>
<dbReference type="CDD" id="cd02440">
    <property type="entry name" value="AdoMet_MTases"/>
    <property type="match status" value="1"/>
</dbReference>
<feature type="binding site" evidence="7 8">
    <location>
        <position position="6"/>
    </location>
    <ligand>
        <name>S-adenosyl-L-methionine</name>
        <dbReference type="ChEBI" id="CHEBI:59789"/>
    </ligand>
</feature>
<dbReference type="PANTHER" id="PTHR11727:SF7">
    <property type="entry name" value="DIMETHYLADENOSINE TRANSFERASE-RELATED"/>
    <property type="match status" value="1"/>
</dbReference>
<dbReference type="InterPro" id="IPR029063">
    <property type="entry name" value="SAM-dependent_MTases_sf"/>
</dbReference>
<dbReference type="NCBIfam" id="TIGR00755">
    <property type="entry name" value="ksgA"/>
    <property type="match status" value="1"/>
</dbReference>
<dbReference type="HAMAP" id="MF_00607">
    <property type="entry name" value="16SrRNA_methyltr_A"/>
    <property type="match status" value="1"/>
</dbReference>
<evidence type="ECO:0000256" key="2">
    <source>
        <dbReference type="ARBA" id="ARBA00022552"/>
    </source>
</evidence>
<dbReference type="PROSITE" id="PS51689">
    <property type="entry name" value="SAM_RNA_A_N6_MT"/>
    <property type="match status" value="1"/>
</dbReference>
<sequence>MRLGQHFLIDRSIVDSIVSHADLGLEDWVLEIGPGEGILTRELAARAGRVYAVEIDPDLAASLCNTAPNVMVIHADALTVRLPQYNKIVSNLPYNISSKITYRLLSRPFDLAVLMFQKEFAQRLKAKPASKNYGRLGMVAGFFSHIEILQNVSRKAFRPVPDVDSAIVRLRPRTERPQVDPRAFMRLADILFRNRRKKVKKGLAAYGVDKMTLAELDQSLINMRPEELTPDQVADLILAIEKKGDWI</sequence>
<keyword evidence="1 7" id="KW-0963">Cytoplasm</keyword>
<dbReference type="EMBL" id="JAAYUN010000087">
    <property type="protein sequence ID" value="NLJ22457.1"/>
    <property type="molecule type" value="Genomic_DNA"/>
</dbReference>
<dbReference type="GO" id="GO:0003723">
    <property type="term" value="F:RNA binding"/>
    <property type="evidence" value="ECO:0007669"/>
    <property type="project" value="UniProtKB-UniRule"/>
</dbReference>
<dbReference type="GO" id="GO:0005737">
    <property type="term" value="C:cytoplasm"/>
    <property type="evidence" value="ECO:0007669"/>
    <property type="project" value="UniProtKB-SubCell"/>
</dbReference>
<reference evidence="10 11" key="1">
    <citation type="journal article" date="2020" name="Biotechnol. Biofuels">
        <title>New insights from the biogas microbiome by comprehensive genome-resolved metagenomics of nearly 1600 species originating from multiple anaerobic digesters.</title>
        <authorList>
            <person name="Campanaro S."/>
            <person name="Treu L."/>
            <person name="Rodriguez-R L.M."/>
            <person name="Kovalovszki A."/>
            <person name="Ziels R.M."/>
            <person name="Maus I."/>
            <person name="Zhu X."/>
            <person name="Kougias P.G."/>
            <person name="Basile A."/>
            <person name="Luo G."/>
            <person name="Schluter A."/>
            <person name="Konstantinidis K.T."/>
            <person name="Angelidaki I."/>
        </authorList>
    </citation>
    <scope>NUCLEOTIDE SEQUENCE [LARGE SCALE GENOMIC DNA]</scope>
    <source>
        <strain evidence="10">AS27yjCOA_157</strain>
    </source>
</reference>
<keyword evidence="5 7" id="KW-0949">S-adenosyl-L-methionine</keyword>
<comment type="caution">
    <text evidence="10">The sequence shown here is derived from an EMBL/GenBank/DDBJ whole genome shotgun (WGS) entry which is preliminary data.</text>
</comment>
<feature type="binding site" evidence="7 8">
    <location>
        <position position="91"/>
    </location>
    <ligand>
        <name>S-adenosyl-L-methionine</name>
        <dbReference type="ChEBI" id="CHEBI:59789"/>
    </ligand>
</feature>
<comment type="similarity">
    <text evidence="7">Belongs to the class I-like SAM-binding methyltransferase superfamily. rRNA adenine N(6)-methyltransferase family. RsmA subfamily.</text>
</comment>
<organism evidence="10 11">
    <name type="scientific">Methanothrix soehngenii</name>
    <name type="common">Methanosaeta concilii</name>
    <dbReference type="NCBI Taxonomy" id="2223"/>
    <lineage>
        <taxon>Archaea</taxon>
        <taxon>Methanobacteriati</taxon>
        <taxon>Methanobacteriota</taxon>
        <taxon>Stenosarchaea group</taxon>
        <taxon>Methanomicrobia</taxon>
        <taxon>Methanotrichales</taxon>
        <taxon>Methanotrichaceae</taxon>
        <taxon>Methanothrix</taxon>
    </lineage>
</organism>
<evidence type="ECO:0000256" key="3">
    <source>
        <dbReference type="ARBA" id="ARBA00022603"/>
    </source>
</evidence>
<dbReference type="InterPro" id="IPR011530">
    <property type="entry name" value="rRNA_adenine_dimethylase"/>
</dbReference>
<feature type="binding site" evidence="7 8">
    <location>
        <position position="54"/>
    </location>
    <ligand>
        <name>S-adenosyl-L-methionine</name>
        <dbReference type="ChEBI" id="CHEBI:59789"/>
    </ligand>
</feature>
<dbReference type="Gene3D" id="1.10.8.100">
    <property type="entry name" value="Ribosomal RNA adenine dimethylase-like, domain 2"/>
    <property type="match status" value="1"/>
</dbReference>
<keyword evidence="4 7" id="KW-0808">Transferase</keyword>
<dbReference type="SUPFAM" id="SSF53335">
    <property type="entry name" value="S-adenosyl-L-methionine-dependent methyltransferases"/>
    <property type="match status" value="1"/>
</dbReference>
<evidence type="ECO:0000259" key="9">
    <source>
        <dbReference type="SMART" id="SM00650"/>
    </source>
</evidence>
<protein>
    <recommendedName>
        <fullName evidence="7">Probable ribosomal RNA small subunit methyltransferase A</fullName>
        <ecNumber evidence="7">2.1.1.-</ecNumber>
    </recommendedName>
    <alternativeName>
        <fullName evidence="7">16S rRNA dimethyladenosine transferase</fullName>
    </alternativeName>
    <alternativeName>
        <fullName evidence="7">16S rRNA dimethylase</fullName>
    </alternativeName>
    <alternativeName>
        <fullName evidence="7">S-adenosylmethionine-6-N',N'-adenosyl(rRNA) dimethyltransferase</fullName>
    </alternativeName>
</protein>
<evidence type="ECO:0000256" key="6">
    <source>
        <dbReference type="ARBA" id="ARBA00022884"/>
    </source>
</evidence>
<feature type="binding site" evidence="7 8">
    <location>
        <position position="8"/>
    </location>
    <ligand>
        <name>S-adenosyl-L-methionine</name>
        <dbReference type="ChEBI" id="CHEBI:59789"/>
    </ligand>
</feature>
<name>A0A7K4AHJ4_METSH</name>
<dbReference type="PANTHER" id="PTHR11727">
    <property type="entry name" value="DIMETHYLADENOSINE TRANSFERASE"/>
    <property type="match status" value="1"/>
</dbReference>
<feature type="binding site" evidence="7 8">
    <location>
        <position position="76"/>
    </location>
    <ligand>
        <name>S-adenosyl-L-methionine</name>
        <dbReference type="ChEBI" id="CHEBI:59789"/>
    </ligand>
</feature>
<dbReference type="InterPro" id="IPR023165">
    <property type="entry name" value="rRNA_Ade_diMease-like_C"/>
</dbReference>
<dbReference type="InterPro" id="IPR001737">
    <property type="entry name" value="KsgA/Erm"/>
</dbReference>
<dbReference type="GO" id="GO:0000179">
    <property type="term" value="F:rRNA (adenine-N6,N6-)-dimethyltransferase activity"/>
    <property type="evidence" value="ECO:0007669"/>
    <property type="project" value="UniProtKB-UniRule"/>
</dbReference>
<dbReference type="SMART" id="SM00650">
    <property type="entry name" value="rADc"/>
    <property type="match status" value="1"/>
</dbReference>
<dbReference type="EC" id="2.1.1.-" evidence="7"/>
<evidence type="ECO:0000313" key="10">
    <source>
        <dbReference type="EMBL" id="NLJ22457.1"/>
    </source>
</evidence>
<dbReference type="InterPro" id="IPR020596">
    <property type="entry name" value="rRNA_Ade_Mease_Trfase_CS"/>
</dbReference>
<comment type="subcellular location">
    <subcellularLocation>
        <location evidence="7">Cytoplasm</location>
    </subcellularLocation>
</comment>
<comment type="function">
    <text evidence="7">Specifically dimethylates two adjacent adenosines in the loop of a conserved hairpin near the 3'-end of 16S rRNA in the 30S particle. May play a critical role in biogenesis of 30S subunits.</text>
</comment>
<dbReference type="Proteomes" id="UP000544742">
    <property type="component" value="Unassembled WGS sequence"/>
</dbReference>